<sequence>MHFRKSSLAAAATLSATLALLAAPLAAAASVPQVNSNGLNPTRPQHAALARRGPISDIVHILQNKKQTGQAFCSTFLHLPPYAATKTVTSTETITKTSPASTTTRATVLTKTASSAVTVVKSNTVIVAVTPTTQITVPSAVPFTSTVTTVTSVDTATTTVVQTVTSYTIQGRNAQNRPHDPSRTRLPYWLNQYSCPQVSKACSRVVTAKTKTVTKTATATRTVRSGAASVGITSTTVITPTSTVVDTVTSTSTAAAVTATVVTPSSSLVPATATVVSTVVSTVTATEVITLPTVLPTPSARILIRRASDNSFFGYVRAQLDEGNSYMVTSSTGDALVIQVPQPGGPQNIPAPGDGFPYLGAIYQPLSAPASDLSSSTSAYIFLGRTAAVAPGSQSTDFTQNSHYTAYQDPASYQSAVWTYDATSGSLTLTWTNSNGDSFQPTLTTTNGYIIYAGNLDQYSFNSQGVLVASLELI</sequence>
<feature type="signal peptide" evidence="1">
    <location>
        <begin position="1"/>
        <end position="28"/>
    </location>
</feature>
<protein>
    <submittedName>
        <fullName evidence="2">Uncharacterized protein</fullName>
    </submittedName>
</protein>
<dbReference type="Proteomes" id="UP001176521">
    <property type="component" value="Unassembled WGS sequence"/>
</dbReference>
<keyword evidence="3" id="KW-1185">Reference proteome</keyword>
<gene>
    <name evidence="2" type="ORF">OC842_003940</name>
</gene>
<evidence type="ECO:0000256" key="1">
    <source>
        <dbReference type="SAM" id="SignalP"/>
    </source>
</evidence>
<comment type="caution">
    <text evidence="2">The sequence shown here is derived from an EMBL/GenBank/DDBJ whole genome shotgun (WGS) entry which is preliminary data.</text>
</comment>
<accession>A0AAN6GAT9</accession>
<feature type="chain" id="PRO_5042954526" evidence="1">
    <location>
        <begin position="29"/>
        <end position="474"/>
    </location>
</feature>
<reference evidence="2" key="1">
    <citation type="journal article" date="2023" name="PhytoFront">
        <title>Draft Genome Resources of Seven Strains of Tilletia horrida, Causal Agent of Kernel Smut of Rice.</title>
        <authorList>
            <person name="Khanal S."/>
            <person name="Antony Babu S."/>
            <person name="Zhou X.G."/>
        </authorList>
    </citation>
    <scope>NUCLEOTIDE SEQUENCE</scope>
    <source>
        <strain evidence="2">TX3</strain>
    </source>
</reference>
<organism evidence="2 3">
    <name type="scientific">Tilletia horrida</name>
    <dbReference type="NCBI Taxonomy" id="155126"/>
    <lineage>
        <taxon>Eukaryota</taxon>
        <taxon>Fungi</taxon>
        <taxon>Dikarya</taxon>
        <taxon>Basidiomycota</taxon>
        <taxon>Ustilaginomycotina</taxon>
        <taxon>Exobasidiomycetes</taxon>
        <taxon>Tilletiales</taxon>
        <taxon>Tilletiaceae</taxon>
        <taxon>Tilletia</taxon>
    </lineage>
</organism>
<dbReference type="AlphaFoldDB" id="A0AAN6GAT9"/>
<keyword evidence="1" id="KW-0732">Signal</keyword>
<proteinExistence type="predicted"/>
<evidence type="ECO:0000313" key="3">
    <source>
        <dbReference type="Proteomes" id="UP001176521"/>
    </source>
</evidence>
<name>A0AAN6GAT9_9BASI</name>
<evidence type="ECO:0000313" key="2">
    <source>
        <dbReference type="EMBL" id="KAK0530380.1"/>
    </source>
</evidence>
<dbReference type="EMBL" id="JAPDMQ010000216">
    <property type="protein sequence ID" value="KAK0530380.1"/>
    <property type="molecule type" value="Genomic_DNA"/>
</dbReference>